<protein>
    <recommendedName>
        <fullName evidence="4">DUF4760 domain-containing protein</fullName>
    </recommendedName>
</protein>
<feature type="transmembrane region" description="Helical" evidence="1">
    <location>
        <begin position="12"/>
        <end position="31"/>
    </location>
</feature>
<evidence type="ECO:0000313" key="3">
    <source>
        <dbReference type="Proteomes" id="UP000233435"/>
    </source>
</evidence>
<name>A0A2N3HMB2_9FLAO</name>
<proteinExistence type="predicted"/>
<keyword evidence="3" id="KW-1185">Reference proteome</keyword>
<dbReference type="Proteomes" id="UP000233435">
    <property type="component" value="Unassembled WGS sequence"/>
</dbReference>
<dbReference type="OrthoDB" id="800044at2"/>
<keyword evidence="1" id="KW-0812">Transmembrane</keyword>
<gene>
    <name evidence="2" type="ORF">CSW08_04860</name>
</gene>
<dbReference type="RefSeq" id="WP_106658786.1">
    <property type="nucleotide sequence ID" value="NZ_PJEO01000015.1"/>
</dbReference>
<reference evidence="2 3" key="1">
    <citation type="submission" date="2017-12" db="EMBL/GenBank/DDBJ databases">
        <title>Confluentibacter flavum sp. nov., isolated from the saline lake.</title>
        <authorList>
            <person name="Yu L."/>
        </authorList>
    </citation>
    <scope>NUCLEOTIDE SEQUENCE [LARGE SCALE GENOMIC DNA]</scope>
    <source>
        <strain evidence="2 3">3B</strain>
    </source>
</reference>
<sequence>MSRYIRNNRTRILSVTSIFLFITILVFHLIIEIEPSLLLGLLGGVITFFLGLTKIYMEDDRFFKELYLDFNLRYDKLNSKLYKITKNKKSMKELDFKDKNVIYDYFNLCAEEYFWFKKNRIEKAVWNSWKNGMNFWYSKDIIKTMWEEEMKAGSKKSYYMSSNEYFFKH</sequence>
<comment type="caution">
    <text evidence="2">The sequence shown here is derived from an EMBL/GenBank/DDBJ whole genome shotgun (WGS) entry which is preliminary data.</text>
</comment>
<evidence type="ECO:0008006" key="4">
    <source>
        <dbReference type="Google" id="ProtNLM"/>
    </source>
</evidence>
<dbReference type="AlphaFoldDB" id="A0A2N3HMB2"/>
<organism evidence="2 3">
    <name type="scientific">Confluentibacter flavum</name>
    <dbReference type="NCBI Taxonomy" id="1909700"/>
    <lineage>
        <taxon>Bacteria</taxon>
        <taxon>Pseudomonadati</taxon>
        <taxon>Bacteroidota</taxon>
        <taxon>Flavobacteriia</taxon>
        <taxon>Flavobacteriales</taxon>
        <taxon>Flavobacteriaceae</taxon>
        <taxon>Confluentibacter</taxon>
    </lineage>
</organism>
<evidence type="ECO:0000256" key="1">
    <source>
        <dbReference type="SAM" id="Phobius"/>
    </source>
</evidence>
<keyword evidence="1" id="KW-1133">Transmembrane helix</keyword>
<dbReference type="EMBL" id="PJEO01000015">
    <property type="protein sequence ID" value="PKQ46075.1"/>
    <property type="molecule type" value="Genomic_DNA"/>
</dbReference>
<keyword evidence="1" id="KW-0472">Membrane</keyword>
<feature type="transmembrane region" description="Helical" evidence="1">
    <location>
        <begin position="37"/>
        <end position="57"/>
    </location>
</feature>
<accession>A0A2N3HMB2</accession>
<evidence type="ECO:0000313" key="2">
    <source>
        <dbReference type="EMBL" id="PKQ46075.1"/>
    </source>
</evidence>